<dbReference type="Pfam" id="PF20721">
    <property type="entry name" value="C19orf12"/>
    <property type="match status" value="1"/>
</dbReference>
<dbReference type="Proteomes" id="UP000694845">
    <property type="component" value="Unplaced"/>
</dbReference>
<accession>A0A8B7YIB5</accession>
<keyword evidence="2" id="KW-1133">Transmembrane helix</keyword>
<dbReference type="PANTHER" id="PTHR31493:SF1">
    <property type="entry name" value="PROTEIN C19ORF12"/>
    <property type="match status" value="1"/>
</dbReference>
<dbReference type="GeneID" id="110980105"/>
<name>A0A8B7YIB5_ACAPL</name>
<organism evidence="3 4">
    <name type="scientific">Acanthaster planci</name>
    <name type="common">Crown-of-thorns starfish</name>
    <dbReference type="NCBI Taxonomy" id="133434"/>
    <lineage>
        <taxon>Eukaryota</taxon>
        <taxon>Metazoa</taxon>
        <taxon>Echinodermata</taxon>
        <taxon>Eleutherozoa</taxon>
        <taxon>Asterozoa</taxon>
        <taxon>Asteroidea</taxon>
        <taxon>Valvatacea</taxon>
        <taxon>Valvatida</taxon>
        <taxon>Acanthasteridae</taxon>
        <taxon>Acanthaster</taxon>
    </lineage>
</organism>
<evidence type="ECO:0000256" key="2">
    <source>
        <dbReference type="SAM" id="Phobius"/>
    </source>
</evidence>
<protein>
    <submittedName>
        <fullName evidence="4">Protein C19orf12 homolog isoform X1</fullName>
    </submittedName>
</protein>
<dbReference type="AlphaFoldDB" id="A0A8B7YIB5"/>
<keyword evidence="2" id="KW-0812">Transmembrane</keyword>
<feature type="transmembrane region" description="Helical" evidence="2">
    <location>
        <begin position="47"/>
        <end position="71"/>
    </location>
</feature>
<sequence length="162" mass="17783">MPLSSGMEEDHQDIMPVSPEELVRLLALLATEENLKVTVKETLKGGAMAGAGAVIGGFCGGPIGIAVGGTLGGMMARWKYRGTCRLVTDLLTELSKEQREQLHEHFQLVLGDYNIDNSASMNRLVNQDGEYRARMVQVLKAFVTDIMKLQLYEEVLTRGKAE</sequence>
<reference evidence="4" key="1">
    <citation type="submission" date="2025-08" db="UniProtKB">
        <authorList>
            <consortium name="RefSeq"/>
        </authorList>
    </citation>
    <scope>IDENTIFICATION</scope>
</reference>
<evidence type="ECO:0000313" key="4">
    <source>
        <dbReference type="RefSeq" id="XP_022092140.1"/>
    </source>
</evidence>
<proteinExistence type="inferred from homology"/>
<comment type="similarity">
    <text evidence="1">Belongs to the C19orf12 family.</text>
</comment>
<dbReference type="RefSeq" id="XP_022092140.1">
    <property type="nucleotide sequence ID" value="XM_022236448.1"/>
</dbReference>
<evidence type="ECO:0000256" key="1">
    <source>
        <dbReference type="ARBA" id="ARBA00029457"/>
    </source>
</evidence>
<dbReference type="PANTHER" id="PTHR31493">
    <property type="entry name" value="NAZO FAMILY MEMBER"/>
    <property type="match status" value="1"/>
</dbReference>
<keyword evidence="3" id="KW-1185">Reference proteome</keyword>
<dbReference type="InterPro" id="IPR033369">
    <property type="entry name" value="C19orf12"/>
</dbReference>
<keyword evidence="2" id="KW-0472">Membrane</keyword>
<dbReference type="KEGG" id="aplc:110980105"/>
<evidence type="ECO:0000313" key="3">
    <source>
        <dbReference type="Proteomes" id="UP000694845"/>
    </source>
</evidence>
<dbReference type="OrthoDB" id="5976774at2759"/>
<gene>
    <name evidence="4" type="primary">LOC110980105</name>
</gene>